<organism evidence="1 2">
    <name type="scientific">Vibrio artabrorum</name>
    <dbReference type="NCBI Taxonomy" id="446374"/>
    <lineage>
        <taxon>Bacteria</taxon>
        <taxon>Pseudomonadati</taxon>
        <taxon>Pseudomonadota</taxon>
        <taxon>Gammaproteobacteria</taxon>
        <taxon>Vibrionales</taxon>
        <taxon>Vibrionaceae</taxon>
        <taxon>Vibrio</taxon>
    </lineage>
</organism>
<evidence type="ECO:0000313" key="1">
    <source>
        <dbReference type="EMBL" id="MDN3701864.1"/>
    </source>
</evidence>
<protein>
    <submittedName>
        <fullName evidence="1">Cysteine-rich CWC family protein</fullName>
    </submittedName>
</protein>
<comment type="caution">
    <text evidence="1">The sequence shown here is derived from an EMBL/GenBank/DDBJ whole genome shotgun (WGS) entry which is preliminary data.</text>
</comment>
<keyword evidence="2" id="KW-1185">Reference proteome</keyword>
<name>A0ABT8CN29_9VIBR</name>
<dbReference type="RefSeq" id="WP_261840273.1">
    <property type="nucleotide sequence ID" value="NZ_AP025459.1"/>
</dbReference>
<gene>
    <name evidence="1" type="ORF">QWY96_14980</name>
</gene>
<evidence type="ECO:0000313" key="2">
    <source>
        <dbReference type="Proteomes" id="UP001223712"/>
    </source>
</evidence>
<dbReference type="InterPro" id="IPR010710">
    <property type="entry name" value="DUF1289"/>
</dbReference>
<accession>A0ABT8CN29</accession>
<dbReference type="InterPro" id="IPR032720">
    <property type="entry name" value="Cys_rich_CWC"/>
</dbReference>
<sequence>MKTPCRAACKNNGGICSGCHRTMDEIIGWAGLSESERGTVMRNLSGANSTHQCPQCGEHAQCDIRSGKETCWCFSLEKRETTSAPNAGVCLCRQCLSSLPIE</sequence>
<dbReference type="EMBL" id="JAUFQY010000002">
    <property type="protein sequence ID" value="MDN3701864.1"/>
    <property type="molecule type" value="Genomic_DNA"/>
</dbReference>
<dbReference type="Pfam" id="PF14375">
    <property type="entry name" value="Cys_rich_CWC"/>
    <property type="match status" value="1"/>
</dbReference>
<reference evidence="2" key="1">
    <citation type="journal article" date="2019" name="Int. J. Syst. Evol. Microbiol.">
        <title>The Global Catalogue of Microorganisms (GCM) 10K type strain sequencing project: providing services to taxonomists for standard genome sequencing and annotation.</title>
        <authorList>
            <consortium name="The Broad Institute Genomics Platform"/>
            <consortium name="The Broad Institute Genome Sequencing Center for Infectious Disease"/>
            <person name="Wu L."/>
            <person name="Ma J."/>
        </authorList>
    </citation>
    <scope>NUCLEOTIDE SEQUENCE [LARGE SCALE GENOMIC DNA]</scope>
    <source>
        <strain evidence="2">CECT 7226</strain>
    </source>
</reference>
<dbReference type="Pfam" id="PF06945">
    <property type="entry name" value="DUF1289"/>
    <property type="match status" value="1"/>
</dbReference>
<proteinExistence type="predicted"/>
<dbReference type="Proteomes" id="UP001223712">
    <property type="component" value="Unassembled WGS sequence"/>
</dbReference>